<feature type="transmembrane region" description="Helical" evidence="7">
    <location>
        <begin position="316"/>
        <end position="338"/>
    </location>
</feature>
<sequence>MTTTPGLAAQSQRPRLTYLLAALGIVLALAVLRIATSGIGALPWQALRDAVTLSSSVLLESFPFVVVGIAISVLVRVWVSSALFERVIPTNRVLRRIMMSLVGTFLPVCECGNVPLARGFLSRGMSVGDVVAFTLAAPLLNPVTIITTYQAFGTNNGILWGRVLGGFVIAQIAALIVMWRIREAALLAPRFAQACQTQGPENADGDRIGRSLAIFARESATLLPALVLGSMVAGLIQVGVRRDVLTTVGMDPVLSVLAIVALAFIVSICSSVDAFFALALASVFLPGALTAFLVFGAMVDIKMIALLRTTLSGRAVARIVAVVTLCCVILGVGVNYGVA</sequence>
<feature type="transmembrane region" description="Helical" evidence="7">
    <location>
        <begin position="62"/>
        <end position="84"/>
    </location>
</feature>
<feature type="transmembrane region" description="Helical" evidence="7">
    <location>
        <begin position="96"/>
        <end position="118"/>
    </location>
</feature>
<reference evidence="8 9" key="1">
    <citation type="submission" date="2018-11" db="EMBL/GenBank/DDBJ databases">
        <title>Genomes From Bacteria Associated with the Canine Oral Cavity: a Test Case for Automated Genome-Based Taxonomic Assignment.</title>
        <authorList>
            <person name="Coil D.A."/>
            <person name="Jospin G."/>
            <person name="Darling A.E."/>
            <person name="Wallis C."/>
            <person name="Davis I.J."/>
            <person name="Harris S."/>
            <person name="Eisen J.A."/>
            <person name="Holcombe L.J."/>
            <person name="O'Flynn C."/>
        </authorList>
    </citation>
    <scope>NUCLEOTIDE SEQUENCE [LARGE SCALE GENOMIC DNA]</scope>
    <source>
        <strain evidence="8 9">OH770</strain>
    </source>
</reference>
<evidence type="ECO:0000313" key="9">
    <source>
        <dbReference type="Proteomes" id="UP000280444"/>
    </source>
</evidence>
<keyword evidence="4 7" id="KW-0812">Transmembrane</keyword>
<comment type="subcellular location">
    <subcellularLocation>
        <location evidence="1">Cell membrane</location>
        <topology evidence="1">Multi-pass membrane protein</topology>
    </subcellularLocation>
</comment>
<dbReference type="InterPro" id="IPR005524">
    <property type="entry name" value="DUF318"/>
</dbReference>
<dbReference type="PANTHER" id="PTHR34184:SF4">
    <property type="entry name" value="UPF0718 PROTEIN YCGR"/>
    <property type="match status" value="1"/>
</dbReference>
<evidence type="ECO:0000313" key="8">
    <source>
        <dbReference type="EMBL" id="RRC96519.1"/>
    </source>
</evidence>
<evidence type="ECO:0000256" key="5">
    <source>
        <dbReference type="ARBA" id="ARBA00022989"/>
    </source>
</evidence>
<dbReference type="GO" id="GO:0005886">
    <property type="term" value="C:plasma membrane"/>
    <property type="evidence" value="ECO:0007669"/>
    <property type="project" value="UniProtKB-SubCell"/>
</dbReference>
<dbReference type="RefSeq" id="WP_124868188.1">
    <property type="nucleotide sequence ID" value="NZ_RQZF01000001.1"/>
</dbReference>
<proteinExistence type="inferred from homology"/>
<keyword evidence="6 7" id="KW-0472">Membrane</keyword>
<evidence type="ECO:0000256" key="7">
    <source>
        <dbReference type="SAM" id="Phobius"/>
    </source>
</evidence>
<dbReference type="Proteomes" id="UP000280444">
    <property type="component" value="Unassembled WGS sequence"/>
</dbReference>
<dbReference type="AlphaFoldDB" id="A0A3P1SHW4"/>
<keyword evidence="5 7" id="KW-1133">Transmembrane helix</keyword>
<evidence type="ECO:0000256" key="3">
    <source>
        <dbReference type="ARBA" id="ARBA00022475"/>
    </source>
</evidence>
<feature type="transmembrane region" description="Helical" evidence="7">
    <location>
        <begin position="16"/>
        <end position="42"/>
    </location>
</feature>
<feature type="transmembrane region" description="Helical" evidence="7">
    <location>
        <begin position="252"/>
        <end position="268"/>
    </location>
</feature>
<dbReference type="Pfam" id="PF03773">
    <property type="entry name" value="ArsP_1"/>
    <property type="match status" value="1"/>
</dbReference>
<feature type="transmembrane region" description="Helical" evidence="7">
    <location>
        <begin position="159"/>
        <end position="181"/>
    </location>
</feature>
<evidence type="ECO:0000256" key="2">
    <source>
        <dbReference type="ARBA" id="ARBA00006386"/>
    </source>
</evidence>
<dbReference type="OrthoDB" id="9810876at2"/>
<gene>
    <name evidence="8" type="ORF">EII11_02480</name>
</gene>
<comment type="similarity">
    <text evidence="2">Belongs to the UPF0718 family.</text>
</comment>
<keyword evidence="3" id="KW-1003">Cell membrane</keyword>
<accession>A0A3P1SHW4</accession>
<protein>
    <submittedName>
        <fullName evidence="8">Permease</fullName>
    </submittedName>
</protein>
<dbReference type="EMBL" id="RQZF01000001">
    <property type="protein sequence ID" value="RRC96519.1"/>
    <property type="molecule type" value="Genomic_DNA"/>
</dbReference>
<keyword evidence="9" id="KW-1185">Reference proteome</keyword>
<feature type="transmembrane region" description="Helical" evidence="7">
    <location>
        <begin position="274"/>
        <end position="295"/>
    </location>
</feature>
<comment type="caution">
    <text evidence="8">The sequence shown here is derived from an EMBL/GenBank/DDBJ whole genome shotgun (WGS) entry which is preliminary data.</text>
</comment>
<name>A0A3P1SHW4_9ACTO</name>
<evidence type="ECO:0000256" key="4">
    <source>
        <dbReference type="ARBA" id="ARBA00022692"/>
    </source>
</evidence>
<evidence type="ECO:0000256" key="1">
    <source>
        <dbReference type="ARBA" id="ARBA00004651"/>
    </source>
</evidence>
<feature type="transmembrane region" description="Helical" evidence="7">
    <location>
        <begin position="220"/>
        <end position="240"/>
    </location>
</feature>
<organism evidence="8 9">
    <name type="scientific">Schaalia canis</name>
    <dbReference type="NCBI Taxonomy" id="100469"/>
    <lineage>
        <taxon>Bacteria</taxon>
        <taxon>Bacillati</taxon>
        <taxon>Actinomycetota</taxon>
        <taxon>Actinomycetes</taxon>
        <taxon>Actinomycetales</taxon>
        <taxon>Actinomycetaceae</taxon>
        <taxon>Schaalia</taxon>
    </lineage>
</organism>
<dbReference type="InterPro" id="IPR052923">
    <property type="entry name" value="UPF0718"/>
</dbReference>
<evidence type="ECO:0000256" key="6">
    <source>
        <dbReference type="ARBA" id="ARBA00023136"/>
    </source>
</evidence>
<dbReference type="PANTHER" id="PTHR34184">
    <property type="entry name" value="UPF0718 PROTEIN YCGR"/>
    <property type="match status" value="1"/>
</dbReference>
<feature type="transmembrane region" description="Helical" evidence="7">
    <location>
        <begin position="130"/>
        <end position="152"/>
    </location>
</feature>